<reference evidence="13" key="1">
    <citation type="journal article" date="2008" name="Antimicrob. Agents Chemother.">
        <title>A naturally occurring proline-to-alanine amino acid change in Fks1p in Candida parapsilosis, Candida orthopsilosis, and Candida metapsilosis accounts for reduced echinocandin susceptibility.</title>
        <authorList>
            <person name="Garcia-Effron G."/>
            <person name="Katiyar S.K."/>
            <person name="Park S."/>
            <person name="Edlind T.D."/>
            <person name="Perlin D.S."/>
        </authorList>
    </citation>
    <scope>NUCLEOTIDE SEQUENCE</scope>
</reference>
<dbReference type="GO" id="GO:0003843">
    <property type="term" value="F:1,3-beta-D-glucan synthase activity"/>
    <property type="evidence" value="ECO:0007669"/>
    <property type="project" value="UniProtKB-EC"/>
</dbReference>
<feature type="domain" description="1,3-beta-glucan synthase component FKS1-like" evidence="12">
    <location>
        <begin position="184"/>
        <end position="288"/>
    </location>
</feature>
<evidence type="ECO:0000256" key="2">
    <source>
        <dbReference type="ARBA" id="ARBA00009040"/>
    </source>
</evidence>
<evidence type="ECO:0000256" key="3">
    <source>
        <dbReference type="ARBA" id="ARBA00012589"/>
    </source>
</evidence>
<dbReference type="Pfam" id="PF14288">
    <property type="entry name" value="FKS1_dom1"/>
    <property type="match status" value="1"/>
</dbReference>
<feature type="transmembrane region" description="Helical" evidence="11">
    <location>
        <begin position="544"/>
        <end position="567"/>
    </location>
</feature>
<keyword evidence="7 11" id="KW-1133">Transmembrane helix</keyword>
<dbReference type="GO" id="GO:0030476">
    <property type="term" value="P:ascospore wall assembly"/>
    <property type="evidence" value="ECO:0007669"/>
    <property type="project" value="EnsemblFungi"/>
</dbReference>
<comment type="catalytic activity">
    <reaction evidence="10">
        <text>[(1-&gt;3)-beta-D-glucosyl](n) + UDP-alpha-D-glucose = [(1-&gt;3)-beta-D-glucosyl](n+1) + UDP + H(+)</text>
        <dbReference type="Rhea" id="RHEA:21476"/>
        <dbReference type="Rhea" id="RHEA-COMP:11146"/>
        <dbReference type="Rhea" id="RHEA-COMP:14303"/>
        <dbReference type="ChEBI" id="CHEBI:15378"/>
        <dbReference type="ChEBI" id="CHEBI:37671"/>
        <dbReference type="ChEBI" id="CHEBI:58223"/>
        <dbReference type="ChEBI" id="CHEBI:58885"/>
        <dbReference type="EC" id="2.4.1.34"/>
    </reaction>
</comment>
<dbReference type="VEuPathDB" id="FungiDB:CPAR2_109680"/>
<feature type="transmembrane region" description="Helical" evidence="11">
    <location>
        <begin position="1208"/>
        <end position="1231"/>
    </location>
</feature>
<dbReference type="GO" id="GO:0000148">
    <property type="term" value="C:1,3-beta-D-glucan synthase complex"/>
    <property type="evidence" value="ECO:0007669"/>
    <property type="project" value="InterPro"/>
</dbReference>
<gene>
    <name evidence="13" type="primary">FKS3</name>
</gene>
<dbReference type="Pfam" id="PF23605">
    <property type="entry name" value="FKS1_dom2"/>
    <property type="match status" value="1"/>
</dbReference>
<dbReference type="InterPro" id="IPR003440">
    <property type="entry name" value="Glyco_trans_48_dom"/>
</dbReference>
<comment type="subcellular location">
    <subcellularLocation>
        <location evidence="1">Membrane</location>
        <topology evidence="1">Multi-pass membrane protein</topology>
    </subcellularLocation>
</comment>
<sequence>MAKLVRHLTSNEEIVGSNPAESIITFLLFFVAKSFTLSFLNFTPLRLHHRPFYSSHMTDSPSSMTYNDGPYHAWCKDNGAKVSTDTILATFTNLGRRFGFQEDNVNNMYELFMTQLDSRSSRMDCSEALLSLHLHYIGGDSANYKKWYVTAQFPYEDETWTPKDRFVTMENDEWRHRLSSFREEDYVFQIALYLLIWGEANNVRFMPECICFIYQCALDYVGPDLERYYFLEKIITPLYKFLRDQQYKLVGDRWSRKEIDHSQTIGYDDVNQHFWSPGGLYKIRLDNGTRVYKIKRKDRFKEIHLIDWKKSLSKTYRERRTWIHVLNNFNRIWIVHVSVFWYFMSFNSPSLYTADYTPEKSPLAHVRLAIVSAGGAIAALISLFAAISEFLFINSKNVKKLITCAILLILNIAPIVVIFIFLPWSEYSYKGNVVSGLLLTFSILTFVYLAMVPPGSFSSIFSNSFPKLTLRNRAFSISLWVVVFAAKYSESYFFLILSLKDPIQILSTLTLNCNDGHFLCPAQPKITLCLFYFTDLILFFLDTYLWYVICNVIFSVGLSFSLGVSIFTPWRNIFSRLPDRILTKVYHGDSSNSLILVISQIWNGIVISMFREHILSVEQVKKLIYQREEDEGNVKPPLFFANEDDNTFKLLAYIKIEEEWERRITFFAQSLSSPLPDPFPVVSMPAFTVLIPHYSEKILLGLKDLIKEQSFSKLTLLEYLKQLHSKEWSSFVKDSKMIQSLDDDDDDNDEGLNEYEKFKQNEDLPYYCIGFKDSAPENTLRTRIWAALRCQTLYRTVSGFMNYEVALKILYRSENIGFESEGDLFIEREMQEFVDRKFNLIVAMQNFQSFTPETIDDADVLFRAFPNVKIAILEVENGTYYSTLLDVSQRDHLGNYRKRFKIRLSGNPILGDGKSDNQNNALIFYRGEYIQVIDSNQDNYVEECIKIKSLLTEFEEMDLDVSYGYTADSPLDSPPTVAIVGSREFIFSQNIGILGDIAAGKEQTFGTLFARTMGEIGSKLHYGHPDFLNGIFMTTRGGISKAQRGLHLNEDIYAGITAMCRGGRIKHFDYYQCGKGRDLGFQSIVNFTKKIGAGMGEQLLSREYFYLGTRLPIDRFLSFYYAHPGFHINNLSIMLSVKIFMFLVMNLGALNHNTVECDESNPVAGCHTLMPVLNWIDRFILSVFVCFFISFLPLIIQELIEKGFVRSIFRVILHIVSLSPFFEVFLCQVYSRALRDNFVFGEAQYIATGRDFAISRISFATLYTRYANLSIYSGIEIFMVILFGMMTVKRVALLWFVITVLALCFAPFMFNPHQFSFMDFFLDYRDFIRWLSRGNSKAKESSWIQFCQNERSRLTGEKFEGHLSGRNSTTFNLLLGEVATPLISFILYLIPFLFLYSSNKLFVLDLANPLIRVAIAIFAPYVLNIVVLLFIWVLSMTVAPVIGLCVMRIPSFFAALAHFLSILFHVVNIEFLFLLQEYSFIHLISALLVVFSFHRAFSSFILITCVSRERGENVTNKAWWSGKWYRSGLGFRVITQNMRELIIKMLELNKFTFDFVLGHVLLLVMLPLLFVPYIDTLHTSLLFWLKPSRQFKRAIISKRQRRKKNWQVVRYFFLFVLIVATFISLVVIPPLFKSQLLKLQKKLTKMVIAANGSGN</sequence>
<comment type="similarity">
    <text evidence="2">Belongs to the glycosyltransferase 48 family.</text>
</comment>
<dbReference type="EC" id="2.4.1.34" evidence="3"/>
<evidence type="ECO:0000256" key="1">
    <source>
        <dbReference type="ARBA" id="ARBA00004141"/>
    </source>
</evidence>
<dbReference type="EMBL" id="EU221327">
    <property type="protein sequence ID" value="ABX80513.1"/>
    <property type="molecule type" value="Genomic_DNA"/>
</dbReference>
<dbReference type="CAZy" id="GT48">
    <property type="family name" value="Glycosyltransferase Family 48"/>
</dbReference>
<feature type="transmembrane region" description="Helical" evidence="11">
    <location>
        <begin position="23"/>
        <end position="42"/>
    </location>
</feature>
<dbReference type="SMART" id="SM01205">
    <property type="entry name" value="FKS1_dom1"/>
    <property type="match status" value="1"/>
</dbReference>
<feature type="transmembrane region" description="Helical" evidence="11">
    <location>
        <begin position="1266"/>
        <end position="1285"/>
    </location>
</feature>
<evidence type="ECO:0000256" key="8">
    <source>
        <dbReference type="ARBA" id="ARBA00023136"/>
    </source>
</evidence>
<feature type="transmembrane region" description="Helical" evidence="11">
    <location>
        <begin position="1480"/>
        <end position="1503"/>
    </location>
</feature>
<feature type="transmembrane region" description="Helical" evidence="11">
    <location>
        <begin position="364"/>
        <end position="392"/>
    </location>
</feature>
<accession>A9YLC5</accession>
<keyword evidence="5" id="KW-0808">Transferase</keyword>
<evidence type="ECO:0000313" key="13">
    <source>
        <dbReference type="EMBL" id="ABX80513.1"/>
    </source>
</evidence>
<dbReference type="GO" id="GO:0051278">
    <property type="term" value="P:fungal-type cell wall polysaccharide biosynthetic process"/>
    <property type="evidence" value="ECO:0007669"/>
    <property type="project" value="TreeGrafter"/>
</dbReference>
<dbReference type="InterPro" id="IPR056261">
    <property type="entry name" value="FKS1-like_dom2"/>
</dbReference>
<evidence type="ECO:0000256" key="11">
    <source>
        <dbReference type="SAM" id="Phobius"/>
    </source>
</evidence>
<proteinExistence type="inferred from homology"/>
<dbReference type="GO" id="GO:0006075">
    <property type="term" value="P:(1-&gt;3)-beta-D-glucan biosynthetic process"/>
    <property type="evidence" value="ECO:0007669"/>
    <property type="project" value="InterPro"/>
</dbReference>
<feature type="transmembrane region" description="Helical" evidence="11">
    <location>
        <begin position="1453"/>
        <end position="1474"/>
    </location>
</feature>
<feature type="transmembrane region" description="Helical" evidence="11">
    <location>
        <begin position="1551"/>
        <end position="1574"/>
    </location>
</feature>
<keyword evidence="8 11" id="KW-0472">Membrane</keyword>
<evidence type="ECO:0000259" key="12">
    <source>
        <dbReference type="SMART" id="SM01205"/>
    </source>
</evidence>
<dbReference type="Pfam" id="PF02364">
    <property type="entry name" value="Glucan_synthase"/>
    <property type="match status" value="1"/>
</dbReference>
<dbReference type="PANTHER" id="PTHR12741:SF48">
    <property type="entry name" value="1,3-BETA-GLUCAN SYNTHASE COMPONENT FKS1-RELATED"/>
    <property type="match status" value="1"/>
</dbReference>
<dbReference type="GO" id="GO:0005886">
    <property type="term" value="C:plasma membrane"/>
    <property type="evidence" value="ECO:0007669"/>
    <property type="project" value="TreeGrafter"/>
</dbReference>
<feature type="transmembrane region" description="Helical" evidence="11">
    <location>
        <begin position="1611"/>
        <end position="1632"/>
    </location>
</feature>
<feature type="transmembrane region" description="Helical" evidence="11">
    <location>
        <begin position="401"/>
        <end position="422"/>
    </location>
</feature>
<evidence type="ECO:0000256" key="5">
    <source>
        <dbReference type="ARBA" id="ARBA00022679"/>
    </source>
</evidence>
<name>A9YLC5_CANPA</name>
<feature type="transmembrane region" description="Helical" evidence="11">
    <location>
        <begin position="1179"/>
        <end position="1196"/>
    </location>
</feature>
<keyword evidence="4" id="KW-0328">Glycosyltransferase</keyword>
<feature type="transmembrane region" description="Helical" evidence="11">
    <location>
        <begin position="322"/>
        <end position="344"/>
    </location>
</feature>
<evidence type="ECO:0000256" key="6">
    <source>
        <dbReference type="ARBA" id="ARBA00022692"/>
    </source>
</evidence>
<protein>
    <recommendedName>
        <fullName evidence="3">1,3-beta-glucan synthase</fullName>
        <ecNumber evidence="3">2.4.1.34</ecNumber>
    </recommendedName>
    <alternativeName>
        <fullName evidence="9">1,3-beta-D-glucan-UDP glucosyltransferase</fullName>
    </alternativeName>
</protein>
<organism evidence="13">
    <name type="scientific">Candida parapsilosis</name>
    <name type="common">Yeast</name>
    <dbReference type="NCBI Taxonomy" id="5480"/>
    <lineage>
        <taxon>Eukaryota</taxon>
        <taxon>Fungi</taxon>
        <taxon>Dikarya</taxon>
        <taxon>Ascomycota</taxon>
        <taxon>Saccharomycotina</taxon>
        <taxon>Pichiomycetes</taxon>
        <taxon>Debaryomycetaceae</taxon>
        <taxon>Candida/Lodderomyces clade</taxon>
        <taxon>Candida</taxon>
    </lineage>
</organism>
<feature type="transmembrane region" description="Helical" evidence="11">
    <location>
        <begin position="1292"/>
        <end position="1310"/>
    </location>
</feature>
<evidence type="ECO:0000256" key="9">
    <source>
        <dbReference type="ARBA" id="ARBA00031935"/>
    </source>
</evidence>
<evidence type="ECO:0000256" key="10">
    <source>
        <dbReference type="ARBA" id="ARBA00047777"/>
    </source>
</evidence>
<feature type="transmembrane region" description="Helical" evidence="11">
    <location>
        <begin position="1373"/>
        <end position="1394"/>
    </location>
</feature>
<evidence type="ECO:0000256" key="7">
    <source>
        <dbReference type="ARBA" id="ARBA00022989"/>
    </source>
</evidence>
<feature type="transmembrane region" description="Helical" evidence="11">
    <location>
        <begin position="474"/>
        <end position="497"/>
    </location>
</feature>
<evidence type="ECO:0000256" key="4">
    <source>
        <dbReference type="ARBA" id="ARBA00022676"/>
    </source>
</evidence>
<dbReference type="PANTHER" id="PTHR12741">
    <property type="entry name" value="LYST-INTERACTING PROTEIN LIP5 DOPAMINE RESPONSIVE PROTEIN DRG-1"/>
    <property type="match status" value="1"/>
</dbReference>
<dbReference type="InterPro" id="IPR026899">
    <property type="entry name" value="FKS1-like_dom1"/>
</dbReference>
<keyword evidence="6 11" id="KW-0812">Transmembrane</keyword>